<feature type="site" description="Transition state stabilizer" evidence="5">
    <location>
        <position position="182"/>
    </location>
</feature>
<comment type="function">
    <text evidence="5">Catalyzes the formation of acetyl phosphate from acetate and ATP. Can also catalyze the reverse reaction.</text>
</comment>
<dbReference type="EMBL" id="JBELOE010000110">
    <property type="protein sequence ID" value="MER2491350.1"/>
    <property type="molecule type" value="Genomic_DNA"/>
</dbReference>
<proteinExistence type="inferred from homology"/>
<evidence type="ECO:0000256" key="3">
    <source>
        <dbReference type="ARBA" id="ARBA00022777"/>
    </source>
</evidence>
<feature type="binding site" evidence="5">
    <location>
        <position position="10"/>
    </location>
    <ligand>
        <name>Mg(2+)</name>
        <dbReference type="ChEBI" id="CHEBI:18420"/>
    </ligand>
</feature>
<keyword evidence="8" id="KW-1185">Reference proteome</keyword>
<evidence type="ECO:0000256" key="4">
    <source>
        <dbReference type="ARBA" id="ARBA00022840"/>
    </source>
</evidence>
<feature type="binding site" evidence="5">
    <location>
        <position position="388"/>
    </location>
    <ligand>
        <name>Mg(2+)</name>
        <dbReference type="ChEBI" id="CHEBI:18420"/>
    </ligand>
</feature>
<dbReference type="Proteomes" id="UP001467690">
    <property type="component" value="Unassembled WGS sequence"/>
</dbReference>
<keyword evidence="5" id="KW-0460">Magnesium</keyword>
<dbReference type="CDD" id="cd24010">
    <property type="entry name" value="ASKHA_NBD_AcK_PK"/>
    <property type="match status" value="1"/>
</dbReference>
<keyword evidence="4 5" id="KW-0067">ATP-binding</keyword>
<feature type="site" description="Transition state stabilizer" evidence="5">
    <location>
        <position position="242"/>
    </location>
</feature>
<keyword evidence="5" id="KW-0963">Cytoplasm</keyword>
<dbReference type="GO" id="GO:0008776">
    <property type="term" value="F:acetate kinase activity"/>
    <property type="evidence" value="ECO:0007669"/>
    <property type="project" value="UniProtKB-EC"/>
</dbReference>
<dbReference type="HAMAP" id="MF_00020">
    <property type="entry name" value="Acetate_kinase"/>
    <property type="match status" value="1"/>
</dbReference>
<comment type="pathway">
    <text evidence="5">Metabolic intermediate biosynthesis; acetyl-CoA biosynthesis; acetyl-CoA from acetate: step 1/2.</text>
</comment>
<dbReference type="Gene3D" id="3.30.420.40">
    <property type="match status" value="2"/>
</dbReference>
<dbReference type="InterPro" id="IPR004372">
    <property type="entry name" value="Ac/propionate_kinase"/>
</dbReference>
<dbReference type="RefSeq" id="WP_350401017.1">
    <property type="nucleotide sequence ID" value="NZ_JBELOE010000110.1"/>
</dbReference>
<dbReference type="EC" id="2.7.2.1" evidence="5"/>
<comment type="caution">
    <text evidence="7">The sequence shown here is derived from an EMBL/GenBank/DDBJ whole genome shotgun (WGS) entry which is preliminary data.</text>
</comment>
<evidence type="ECO:0000256" key="2">
    <source>
        <dbReference type="ARBA" id="ARBA00022741"/>
    </source>
</evidence>
<comment type="subcellular location">
    <subcellularLocation>
        <location evidence="5">Cytoplasm</location>
    </subcellularLocation>
</comment>
<protein>
    <recommendedName>
        <fullName evidence="5">Acetate kinase</fullName>
        <ecNumber evidence="5">2.7.2.1</ecNumber>
    </recommendedName>
    <alternativeName>
        <fullName evidence="5">Acetokinase</fullName>
    </alternativeName>
</protein>
<feature type="binding site" evidence="5">
    <location>
        <begin position="284"/>
        <end position="286"/>
    </location>
    <ligand>
        <name>ATP</name>
        <dbReference type="ChEBI" id="CHEBI:30616"/>
    </ligand>
</feature>
<evidence type="ECO:0000313" key="8">
    <source>
        <dbReference type="Proteomes" id="UP001467690"/>
    </source>
</evidence>
<dbReference type="PIRSF" id="PIRSF000722">
    <property type="entry name" value="Acetate_prop_kin"/>
    <property type="match status" value="1"/>
</dbReference>
<comment type="cofactor">
    <cofactor evidence="5">
        <name>Mg(2+)</name>
        <dbReference type="ChEBI" id="CHEBI:18420"/>
    </cofactor>
    <cofactor evidence="5">
        <name>Mn(2+)</name>
        <dbReference type="ChEBI" id="CHEBI:29035"/>
    </cofactor>
    <text evidence="5">Mg(2+). Can also accept Mn(2+).</text>
</comment>
<dbReference type="PANTHER" id="PTHR21060">
    <property type="entry name" value="ACETATE KINASE"/>
    <property type="match status" value="1"/>
</dbReference>
<comment type="caution">
    <text evidence="5">Lacks conserved residue(s) required for the propagation of feature annotation.</text>
</comment>
<keyword evidence="3 5" id="KW-0418">Kinase</keyword>
<dbReference type="SUPFAM" id="SSF53067">
    <property type="entry name" value="Actin-like ATPase domain"/>
    <property type="match status" value="2"/>
</dbReference>
<dbReference type="InterPro" id="IPR000890">
    <property type="entry name" value="Aliphatic_acid_kin_short-chain"/>
</dbReference>
<feature type="active site" description="Proton donor/acceptor" evidence="5">
    <location>
        <position position="150"/>
    </location>
</feature>
<sequence length="401" mass="44012">MPNQNVLVINCGSASLRFSVFANGCGEPLICGNAENLEKEKAYIKWKVTLQNEPVIVHKEQMAGADHKKILNTIFALLNSYGFLEKLSLIGHKVTHGGEHFSKPVVLNDKIIKTLNQISNLAPLHNPANITGIKLARKNLPNVMQVAVFDTGFHQSMPAHAYLYGLPVKYHTEYGVRRYGFHGISHQYASEKTVEFLGLQNEHGIISVHLDHGSSVCAINNGRSVDTSMGFTPLEGLVMGTRCGDIDASIVDYLNLKIGMPVADITRLLNKGCGLLGLSGISDDIRVLVDHAHKGNADAQLAIEIFCYRVAKYITSYIASLERLDAIVFTGKIGESENLIRDKIISRLAVLGIKVNTQENTKRGDKIRLLSSDSQSSRCQLVLVPVAEELQIAKQCKMLVS</sequence>
<comment type="catalytic activity">
    <reaction evidence="5">
        <text>acetate + ATP = acetyl phosphate + ADP</text>
        <dbReference type="Rhea" id="RHEA:11352"/>
        <dbReference type="ChEBI" id="CHEBI:22191"/>
        <dbReference type="ChEBI" id="CHEBI:30089"/>
        <dbReference type="ChEBI" id="CHEBI:30616"/>
        <dbReference type="ChEBI" id="CHEBI:456216"/>
        <dbReference type="EC" id="2.7.2.1"/>
    </reaction>
</comment>
<gene>
    <name evidence="5" type="primary">ackA</name>
    <name evidence="7" type="ORF">ABS311_05580</name>
</gene>
<organism evidence="7 8">
    <name type="scientific">Catenovulum sediminis</name>
    <dbReference type="NCBI Taxonomy" id="1740262"/>
    <lineage>
        <taxon>Bacteria</taxon>
        <taxon>Pseudomonadati</taxon>
        <taxon>Pseudomonadota</taxon>
        <taxon>Gammaproteobacteria</taxon>
        <taxon>Alteromonadales</taxon>
        <taxon>Alteromonadaceae</taxon>
        <taxon>Catenovulum</taxon>
    </lineage>
</organism>
<dbReference type="Pfam" id="PF00871">
    <property type="entry name" value="Acetate_kinase"/>
    <property type="match status" value="1"/>
</dbReference>
<evidence type="ECO:0000256" key="6">
    <source>
        <dbReference type="RuleBase" id="RU003835"/>
    </source>
</evidence>
<accession>A0ABV1REJ9</accession>
<comment type="subunit">
    <text evidence="5">Homodimer.</text>
</comment>
<keyword evidence="2 5" id="KW-0547">Nucleotide-binding</keyword>
<dbReference type="NCBIfam" id="TIGR00016">
    <property type="entry name" value="ackA"/>
    <property type="match status" value="1"/>
</dbReference>
<reference evidence="7 8" key="1">
    <citation type="submission" date="2024-06" db="EMBL/GenBank/DDBJ databases">
        <authorList>
            <person name="Chen R.Y."/>
        </authorList>
    </citation>
    <scope>NUCLEOTIDE SEQUENCE [LARGE SCALE GENOMIC DNA]</scope>
    <source>
        <strain evidence="7 8">D2</strain>
    </source>
</reference>
<keyword evidence="1 5" id="KW-0808">Transferase</keyword>
<dbReference type="PRINTS" id="PR00471">
    <property type="entry name" value="ACETATEKNASE"/>
</dbReference>
<comment type="similarity">
    <text evidence="5 6">Belongs to the acetokinase family.</text>
</comment>
<evidence type="ECO:0000313" key="7">
    <source>
        <dbReference type="EMBL" id="MER2491350.1"/>
    </source>
</evidence>
<dbReference type="PANTHER" id="PTHR21060:SF17">
    <property type="entry name" value="PROPIONATE KINASE"/>
    <property type="match status" value="1"/>
</dbReference>
<keyword evidence="5" id="KW-0479">Metal-binding</keyword>
<name>A0ABV1REJ9_9ALTE</name>
<dbReference type="InterPro" id="IPR043129">
    <property type="entry name" value="ATPase_NBD"/>
</dbReference>
<evidence type="ECO:0000256" key="5">
    <source>
        <dbReference type="HAMAP-Rule" id="MF_00020"/>
    </source>
</evidence>
<evidence type="ECO:0000256" key="1">
    <source>
        <dbReference type="ARBA" id="ARBA00022679"/>
    </source>
</evidence>